<dbReference type="Pfam" id="PF07466">
    <property type="entry name" value="DUF1517"/>
    <property type="match status" value="2"/>
</dbReference>
<sequence length="237" mass="26268">MPAMAAVLLGLLLMCGPNSALAASGGRCGGSRSTSSSSRFRSSSSSYRWRSSSGSKSTSSNSDSLNSRATLTSSVLKIQVTPSQNIADAEKCFNKISVEERAKFDEETLVNVNNKKKKSPTSKKDNKFQNEYIVVTLLVATEGEHMLPTMNGRAELKAALMQSLKCFTSKNIIVRKSFITLIINFKLLSVFDGAIHLIFFCSFLYRQLKGTLWTPQQENDVLLEQELLEDYPLLKRF</sequence>
<keyword evidence="2" id="KW-1133">Transmembrane helix</keyword>
<feature type="transmembrane region" description="Helical" evidence="2">
    <location>
        <begin position="178"/>
        <end position="205"/>
    </location>
</feature>
<accession>A0A2P6R667</accession>
<dbReference type="PANTHER" id="PTHR33975">
    <property type="entry name" value="MYELIN-ASSOCIATED OLIGODENDROCYTE BASIC PROTEIN"/>
    <property type="match status" value="1"/>
</dbReference>
<comment type="caution">
    <text evidence="4">The sequence shown here is derived from an EMBL/GenBank/DDBJ whole genome shotgun (WGS) entry which is preliminary data.</text>
</comment>
<dbReference type="GO" id="GO:0009507">
    <property type="term" value="C:chloroplast"/>
    <property type="evidence" value="ECO:0007669"/>
    <property type="project" value="TreeGrafter"/>
</dbReference>
<protein>
    <submittedName>
        <fullName evidence="4">Uncharacterized protein</fullName>
    </submittedName>
</protein>
<dbReference type="STRING" id="74649.A0A2P6R667"/>
<dbReference type="InterPro" id="IPR053023">
    <property type="entry name" value="FLAP_modulator"/>
</dbReference>
<keyword evidence="5" id="KW-1185">Reference proteome</keyword>
<evidence type="ECO:0000313" key="5">
    <source>
        <dbReference type="Proteomes" id="UP000238479"/>
    </source>
</evidence>
<evidence type="ECO:0000313" key="4">
    <source>
        <dbReference type="EMBL" id="PRQ41920.1"/>
    </source>
</evidence>
<dbReference type="EMBL" id="PDCK01000041">
    <property type="protein sequence ID" value="PRQ41920.1"/>
    <property type="molecule type" value="Genomic_DNA"/>
</dbReference>
<proteinExistence type="predicted"/>
<keyword evidence="3" id="KW-0732">Signal</keyword>
<dbReference type="PANTHER" id="PTHR33975:SF2">
    <property type="entry name" value="MYELIN-ASSOCIATED OLIGODENDROCYTE BASIC PROTEIN"/>
    <property type="match status" value="1"/>
</dbReference>
<dbReference type="Proteomes" id="UP000238479">
    <property type="component" value="Chromosome 3"/>
</dbReference>
<evidence type="ECO:0000256" key="1">
    <source>
        <dbReference type="SAM" id="MobiDB-lite"/>
    </source>
</evidence>
<feature type="signal peptide" evidence="3">
    <location>
        <begin position="1"/>
        <end position="22"/>
    </location>
</feature>
<feature type="chain" id="PRO_5015186156" evidence="3">
    <location>
        <begin position="23"/>
        <end position="237"/>
    </location>
</feature>
<organism evidence="4 5">
    <name type="scientific">Rosa chinensis</name>
    <name type="common">China rose</name>
    <dbReference type="NCBI Taxonomy" id="74649"/>
    <lineage>
        <taxon>Eukaryota</taxon>
        <taxon>Viridiplantae</taxon>
        <taxon>Streptophyta</taxon>
        <taxon>Embryophyta</taxon>
        <taxon>Tracheophyta</taxon>
        <taxon>Spermatophyta</taxon>
        <taxon>Magnoliopsida</taxon>
        <taxon>eudicotyledons</taxon>
        <taxon>Gunneridae</taxon>
        <taxon>Pentapetalae</taxon>
        <taxon>rosids</taxon>
        <taxon>fabids</taxon>
        <taxon>Rosales</taxon>
        <taxon>Rosaceae</taxon>
        <taxon>Rosoideae</taxon>
        <taxon>Rosoideae incertae sedis</taxon>
        <taxon>Rosa</taxon>
    </lineage>
</organism>
<evidence type="ECO:0000256" key="3">
    <source>
        <dbReference type="SAM" id="SignalP"/>
    </source>
</evidence>
<feature type="region of interest" description="Disordered" evidence="1">
    <location>
        <begin position="26"/>
        <end position="66"/>
    </location>
</feature>
<feature type="compositionally biased region" description="Low complexity" evidence="1">
    <location>
        <begin position="30"/>
        <end position="66"/>
    </location>
</feature>
<name>A0A2P6R667_ROSCH</name>
<gene>
    <name evidence="4" type="ORF">RchiOBHm_Chr3g0451991</name>
</gene>
<dbReference type="InterPro" id="IPR010903">
    <property type="entry name" value="DUF1517"/>
</dbReference>
<keyword evidence="2" id="KW-0812">Transmembrane</keyword>
<keyword evidence="2" id="KW-0472">Membrane</keyword>
<evidence type="ECO:0000256" key="2">
    <source>
        <dbReference type="SAM" id="Phobius"/>
    </source>
</evidence>
<dbReference type="Gramene" id="PRQ41920">
    <property type="protein sequence ID" value="PRQ41920"/>
    <property type="gene ID" value="RchiOBHm_Chr3g0451991"/>
</dbReference>
<dbReference type="AlphaFoldDB" id="A0A2P6R667"/>
<reference evidence="4 5" key="1">
    <citation type="journal article" date="2018" name="Nat. Genet.">
        <title>The Rosa genome provides new insights in the design of modern roses.</title>
        <authorList>
            <person name="Bendahmane M."/>
        </authorList>
    </citation>
    <scope>NUCLEOTIDE SEQUENCE [LARGE SCALE GENOMIC DNA]</scope>
    <source>
        <strain evidence="5">cv. Old Blush</strain>
    </source>
</reference>